<dbReference type="InterPro" id="IPR013320">
    <property type="entry name" value="ConA-like_dom_sf"/>
</dbReference>
<sequence length="126" mass="14045">MLIPRTVELDLNGKQLNQWPVEEIEAQRGKLVEFSNRELNKGEKFEVIGITAAQADVNVIFTFSSLDKAEPFDPSWDRYDAQKICSQRGSTVEGGLGPFGLLTLASDNLEEYTPSSSEFSRIKTST</sequence>
<reference evidence="1" key="2">
    <citation type="journal article" date="2024" name="Plant">
        <title>Genomic evolution and insights into agronomic trait innovations of Sesamum species.</title>
        <authorList>
            <person name="Miao H."/>
            <person name="Wang L."/>
            <person name="Qu L."/>
            <person name="Liu H."/>
            <person name="Sun Y."/>
            <person name="Le M."/>
            <person name="Wang Q."/>
            <person name="Wei S."/>
            <person name="Zheng Y."/>
            <person name="Lin W."/>
            <person name="Duan Y."/>
            <person name="Cao H."/>
            <person name="Xiong S."/>
            <person name="Wang X."/>
            <person name="Wei L."/>
            <person name="Li C."/>
            <person name="Ma Q."/>
            <person name="Ju M."/>
            <person name="Zhao R."/>
            <person name="Li G."/>
            <person name="Mu C."/>
            <person name="Tian Q."/>
            <person name="Mei H."/>
            <person name="Zhang T."/>
            <person name="Gao T."/>
            <person name="Zhang H."/>
        </authorList>
    </citation>
    <scope>NUCLEOTIDE SEQUENCE</scope>
    <source>
        <strain evidence="1">KEN1</strain>
    </source>
</reference>
<comment type="caution">
    <text evidence="1">The sequence shown here is derived from an EMBL/GenBank/DDBJ whole genome shotgun (WGS) entry which is preliminary data.</text>
</comment>
<dbReference type="SUPFAM" id="SSF49899">
    <property type="entry name" value="Concanavalin A-like lectins/glucanases"/>
    <property type="match status" value="1"/>
</dbReference>
<dbReference type="Gene3D" id="2.60.120.560">
    <property type="entry name" value="Exo-inulinase, domain 1"/>
    <property type="match status" value="1"/>
</dbReference>
<evidence type="ECO:0000313" key="1">
    <source>
        <dbReference type="EMBL" id="KAL0410135.1"/>
    </source>
</evidence>
<dbReference type="AlphaFoldDB" id="A0AAW2TYU8"/>
<name>A0AAW2TYU8_9LAMI</name>
<organism evidence="1">
    <name type="scientific">Sesamum latifolium</name>
    <dbReference type="NCBI Taxonomy" id="2727402"/>
    <lineage>
        <taxon>Eukaryota</taxon>
        <taxon>Viridiplantae</taxon>
        <taxon>Streptophyta</taxon>
        <taxon>Embryophyta</taxon>
        <taxon>Tracheophyta</taxon>
        <taxon>Spermatophyta</taxon>
        <taxon>Magnoliopsida</taxon>
        <taxon>eudicotyledons</taxon>
        <taxon>Gunneridae</taxon>
        <taxon>Pentapetalae</taxon>
        <taxon>asterids</taxon>
        <taxon>lamiids</taxon>
        <taxon>Lamiales</taxon>
        <taxon>Pedaliaceae</taxon>
        <taxon>Sesamum</taxon>
    </lineage>
</organism>
<gene>
    <name evidence="1" type="ORF">Slati_3603200</name>
</gene>
<dbReference type="EMBL" id="JACGWN010000013">
    <property type="protein sequence ID" value="KAL0410135.1"/>
    <property type="molecule type" value="Genomic_DNA"/>
</dbReference>
<proteinExistence type="predicted"/>
<reference evidence="1" key="1">
    <citation type="submission" date="2020-06" db="EMBL/GenBank/DDBJ databases">
        <authorList>
            <person name="Li T."/>
            <person name="Hu X."/>
            <person name="Zhang T."/>
            <person name="Song X."/>
            <person name="Zhang H."/>
            <person name="Dai N."/>
            <person name="Sheng W."/>
            <person name="Hou X."/>
            <person name="Wei L."/>
        </authorList>
    </citation>
    <scope>NUCLEOTIDE SEQUENCE</scope>
    <source>
        <strain evidence="1">KEN1</strain>
        <tissue evidence="1">Leaf</tissue>
    </source>
</reference>
<dbReference type="InterPro" id="IPR050551">
    <property type="entry name" value="Fructan_Metab_Enzymes"/>
</dbReference>
<accession>A0AAW2TYU8</accession>
<protein>
    <submittedName>
        <fullName evidence="1">Beta-fructofuranosidase, insoluble isoenzyme 1</fullName>
    </submittedName>
</protein>
<dbReference type="PANTHER" id="PTHR31953">
    <property type="entry name" value="BETA-FRUCTOFURANOSIDASE, INSOLUBLE ISOENZYME CWINV1-RELATED"/>
    <property type="match status" value="1"/>
</dbReference>